<keyword evidence="1" id="KW-0732">Signal</keyword>
<organism evidence="2 3">
    <name type="scientific">Terrihabitans rhizophilus</name>
    <dbReference type="NCBI Taxonomy" id="3092662"/>
    <lineage>
        <taxon>Bacteria</taxon>
        <taxon>Pseudomonadati</taxon>
        <taxon>Pseudomonadota</taxon>
        <taxon>Alphaproteobacteria</taxon>
        <taxon>Hyphomicrobiales</taxon>
        <taxon>Terrihabitans</taxon>
    </lineage>
</organism>
<feature type="chain" id="PRO_5045292669" description="PXPV repeat-containing protein" evidence="1">
    <location>
        <begin position="27"/>
        <end position="97"/>
    </location>
</feature>
<name>A0ABU4RTE9_9HYPH</name>
<proteinExistence type="predicted"/>
<evidence type="ECO:0000313" key="3">
    <source>
        <dbReference type="Proteomes" id="UP001274321"/>
    </source>
</evidence>
<reference evidence="2 3" key="1">
    <citation type="submission" date="2023-11" db="EMBL/GenBank/DDBJ databases">
        <authorList>
            <person name="Bao R."/>
        </authorList>
    </citation>
    <scope>NUCLEOTIDE SEQUENCE [LARGE SCALE GENOMIC DNA]</scope>
    <source>
        <strain evidence="2 3">PJ23</strain>
    </source>
</reference>
<accession>A0ABU4RTE9</accession>
<evidence type="ECO:0008006" key="4">
    <source>
        <dbReference type="Google" id="ProtNLM"/>
    </source>
</evidence>
<dbReference type="RefSeq" id="WP_319845481.1">
    <property type="nucleotide sequence ID" value="NZ_JAXAFJ010000011.1"/>
</dbReference>
<keyword evidence="3" id="KW-1185">Reference proteome</keyword>
<feature type="signal peptide" evidence="1">
    <location>
        <begin position="1"/>
        <end position="26"/>
    </location>
</feature>
<evidence type="ECO:0000256" key="1">
    <source>
        <dbReference type="SAM" id="SignalP"/>
    </source>
</evidence>
<comment type="caution">
    <text evidence="2">The sequence shown here is derived from an EMBL/GenBank/DDBJ whole genome shotgun (WGS) entry which is preliminary data.</text>
</comment>
<sequence>MFRKLALVFGAIMALGFGVASAPAPAAAQVGFGIHVGPGYGYGYGPPRRYYRDEYRPRRYYAPPPRRHCERVVVRKRVYGEWRRVVERRCYPRRYRY</sequence>
<gene>
    <name evidence="2" type="ORF">SCD90_14875</name>
</gene>
<dbReference type="EMBL" id="JAXAFJ010000011">
    <property type="protein sequence ID" value="MDX6807354.1"/>
    <property type="molecule type" value="Genomic_DNA"/>
</dbReference>
<protein>
    <recommendedName>
        <fullName evidence="4">PXPV repeat-containing protein</fullName>
    </recommendedName>
</protein>
<evidence type="ECO:0000313" key="2">
    <source>
        <dbReference type="EMBL" id="MDX6807354.1"/>
    </source>
</evidence>
<dbReference type="Proteomes" id="UP001274321">
    <property type="component" value="Unassembled WGS sequence"/>
</dbReference>